<keyword evidence="1" id="KW-1133">Transmembrane helix</keyword>
<evidence type="ECO:0000313" key="3">
    <source>
        <dbReference type="Proteomes" id="UP000526033"/>
    </source>
</evidence>
<gene>
    <name evidence="2" type="ORF">GYA27_02260</name>
</gene>
<organism evidence="2 3">
    <name type="scientific">candidate division WWE3 bacterium</name>
    <dbReference type="NCBI Taxonomy" id="2053526"/>
    <lineage>
        <taxon>Bacteria</taxon>
        <taxon>Katanobacteria</taxon>
    </lineage>
</organism>
<dbReference type="EMBL" id="JAAZNL010000021">
    <property type="protein sequence ID" value="NMB70001.1"/>
    <property type="molecule type" value="Genomic_DNA"/>
</dbReference>
<reference evidence="2 3" key="1">
    <citation type="journal article" date="2020" name="Biotechnol. Biofuels">
        <title>New insights from the biogas microbiome by comprehensive genome-resolved metagenomics of nearly 1600 species originating from multiple anaerobic digesters.</title>
        <authorList>
            <person name="Campanaro S."/>
            <person name="Treu L."/>
            <person name="Rodriguez-R L.M."/>
            <person name="Kovalovszki A."/>
            <person name="Ziels R.M."/>
            <person name="Maus I."/>
            <person name="Zhu X."/>
            <person name="Kougias P.G."/>
            <person name="Basile A."/>
            <person name="Luo G."/>
            <person name="Schluter A."/>
            <person name="Konstantinidis K.T."/>
            <person name="Angelidaki I."/>
        </authorList>
    </citation>
    <scope>NUCLEOTIDE SEQUENCE [LARGE SCALE GENOMIC DNA]</scope>
    <source>
        <strain evidence="2">AS27yjCOA_165</strain>
    </source>
</reference>
<name>A0A7X9DK73_UNCKA</name>
<protein>
    <submittedName>
        <fullName evidence="2">Uncharacterized protein</fullName>
    </submittedName>
</protein>
<evidence type="ECO:0000256" key="1">
    <source>
        <dbReference type="SAM" id="Phobius"/>
    </source>
</evidence>
<comment type="caution">
    <text evidence="2">The sequence shown here is derived from an EMBL/GenBank/DDBJ whole genome shotgun (WGS) entry which is preliminary data.</text>
</comment>
<feature type="transmembrane region" description="Helical" evidence="1">
    <location>
        <begin position="23"/>
        <end position="45"/>
    </location>
</feature>
<feature type="transmembrane region" description="Helical" evidence="1">
    <location>
        <begin position="51"/>
        <end position="69"/>
    </location>
</feature>
<dbReference type="AlphaFoldDB" id="A0A7X9DK73"/>
<sequence length="116" mass="13275">MEDKKPQTRNDVKTLMGVSWAEIIKPALCTTGIAFMILTVALPFLLQKHMAWIMSPFTLVAWAFTLMTTDSIQRQRVGRRILCGSLTDRIILVLDVIYTVLLIGFVVIYYIVDWPK</sequence>
<keyword evidence="1" id="KW-0812">Transmembrane</keyword>
<keyword evidence="1" id="KW-0472">Membrane</keyword>
<feature type="transmembrane region" description="Helical" evidence="1">
    <location>
        <begin position="90"/>
        <end position="112"/>
    </location>
</feature>
<proteinExistence type="predicted"/>
<dbReference type="Proteomes" id="UP000526033">
    <property type="component" value="Unassembled WGS sequence"/>
</dbReference>
<evidence type="ECO:0000313" key="2">
    <source>
        <dbReference type="EMBL" id="NMB70001.1"/>
    </source>
</evidence>
<accession>A0A7X9DK73</accession>